<keyword evidence="3 6" id="KW-0732">Signal</keyword>
<dbReference type="PANTHER" id="PTHR42973">
    <property type="entry name" value="BINDING OXIDOREDUCTASE, PUTATIVE (AFU_ORTHOLOGUE AFUA_1G17690)-RELATED"/>
    <property type="match status" value="1"/>
</dbReference>
<dbReference type="InterPro" id="IPR016166">
    <property type="entry name" value="FAD-bd_PCMH"/>
</dbReference>
<keyword evidence="2" id="KW-0285">Flavoprotein</keyword>
<evidence type="ECO:0000313" key="8">
    <source>
        <dbReference type="EMBL" id="KAK3168000.1"/>
    </source>
</evidence>
<gene>
    <name evidence="8" type="ORF">OEA41_004446</name>
</gene>
<evidence type="ECO:0000256" key="3">
    <source>
        <dbReference type="ARBA" id="ARBA00022729"/>
    </source>
</evidence>
<dbReference type="InterPro" id="IPR050416">
    <property type="entry name" value="FAD-linked_Oxidoreductase"/>
</dbReference>
<dbReference type="GO" id="GO:0071949">
    <property type="term" value="F:FAD binding"/>
    <property type="evidence" value="ECO:0007669"/>
    <property type="project" value="InterPro"/>
</dbReference>
<feature type="domain" description="FAD-binding PCMH-type" evidence="7">
    <location>
        <begin position="59"/>
        <end position="232"/>
    </location>
</feature>
<proteinExistence type="inferred from homology"/>
<dbReference type="EMBL" id="JASNWA010000010">
    <property type="protein sequence ID" value="KAK3168000.1"/>
    <property type="molecule type" value="Genomic_DNA"/>
</dbReference>
<dbReference type="InterPro" id="IPR036318">
    <property type="entry name" value="FAD-bd_PCMH-like_sf"/>
</dbReference>
<sequence>MLVSRPSLYLLAASLGLATAQQSSSTNLTALYGSGLSPGAEIFYPSDPDYSEQVTQRWNLYDAPTYFGAIKPATEADVQHIVNVSAQNNISFLGTGRGHGSTSTLEAVNGIEIDLSNFRTVDLDAENSKITVGGSVNFSQLFDPLYDAGKMLPFGNSRCVGVLGASLGGTVGNLQGILGLGVDYLNSVRMVTANGELVEASNTQNADLFWGMRGAGANFGIVTSATFNLHDNVNGGNLTSIDLLYPGSANTTIYEALKTYDDDIPNELTLNVFSLYNQTSRQVRAPRFAQRKRIKISVANISFNKQSSVVVNVVWFGPEEEVMQHIQPFIAAGPTTNNTKTARWTDWWTVADFGAYVSPSATDCVDGQYYNSYTLGIKQTDPVAMTALFNNLTEFSKANPDFTGFFGVDRYPNAVTLSVPDGDTAYPYREIKSQVTMQSNYHPNSTLDNAANDFFRDARAAVQATSGFDNLSVYVNFAHGDEGPAVWYTPEKLENLTRLKQTWDPMERFSFYQPVPLHYS</sequence>
<evidence type="ECO:0000256" key="4">
    <source>
        <dbReference type="ARBA" id="ARBA00022827"/>
    </source>
</evidence>
<comment type="similarity">
    <text evidence="1">Belongs to the oxygen-dependent FAD-linked oxidoreductase family.</text>
</comment>
<organism evidence="8 9">
    <name type="scientific">Lepraria neglecta</name>
    <dbReference type="NCBI Taxonomy" id="209136"/>
    <lineage>
        <taxon>Eukaryota</taxon>
        <taxon>Fungi</taxon>
        <taxon>Dikarya</taxon>
        <taxon>Ascomycota</taxon>
        <taxon>Pezizomycotina</taxon>
        <taxon>Lecanoromycetes</taxon>
        <taxon>OSLEUM clade</taxon>
        <taxon>Lecanoromycetidae</taxon>
        <taxon>Lecanorales</taxon>
        <taxon>Lecanorineae</taxon>
        <taxon>Stereocaulaceae</taxon>
        <taxon>Lepraria</taxon>
    </lineage>
</organism>
<dbReference type="Pfam" id="PF08031">
    <property type="entry name" value="BBE"/>
    <property type="match status" value="1"/>
</dbReference>
<dbReference type="SUPFAM" id="SSF56176">
    <property type="entry name" value="FAD-binding/transporter-associated domain-like"/>
    <property type="match status" value="1"/>
</dbReference>
<reference evidence="8" key="1">
    <citation type="submission" date="2022-11" db="EMBL/GenBank/DDBJ databases">
        <title>Chromosomal genome sequence assembly and mating type (MAT) locus characterization of the leprose asexual lichenized fungus Lepraria neglecta (Nyl.) Erichsen.</title>
        <authorList>
            <person name="Allen J.L."/>
            <person name="Pfeffer B."/>
        </authorList>
    </citation>
    <scope>NUCLEOTIDE SEQUENCE</scope>
    <source>
        <strain evidence="8">Allen 5258</strain>
    </source>
</reference>
<dbReference type="AlphaFoldDB" id="A0AAD9YYL7"/>
<dbReference type="PROSITE" id="PS51387">
    <property type="entry name" value="FAD_PCMH"/>
    <property type="match status" value="1"/>
</dbReference>
<dbReference type="InterPro" id="IPR006094">
    <property type="entry name" value="Oxid_FAD_bind_N"/>
</dbReference>
<comment type="caution">
    <text evidence="8">The sequence shown here is derived from an EMBL/GenBank/DDBJ whole genome shotgun (WGS) entry which is preliminary data.</text>
</comment>
<dbReference type="InterPro" id="IPR012951">
    <property type="entry name" value="BBE"/>
</dbReference>
<feature type="chain" id="PRO_5041945537" description="FAD-binding PCMH-type domain-containing protein" evidence="6">
    <location>
        <begin position="21"/>
        <end position="520"/>
    </location>
</feature>
<dbReference type="Proteomes" id="UP001276659">
    <property type="component" value="Unassembled WGS sequence"/>
</dbReference>
<keyword evidence="9" id="KW-1185">Reference proteome</keyword>
<protein>
    <recommendedName>
        <fullName evidence="7">FAD-binding PCMH-type domain-containing protein</fullName>
    </recommendedName>
</protein>
<evidence type="ECO:0000256" key="2">
    <source>
        <dbReference type="ARBA" id="ARBA00022630"/>
    </source>
</evidence>
<dbReference type="InterPro" id="IPR016169">
    <property type="entry name" value="FAD-bd_PCMH_sub2"/>
</dbReference>
<name>A0AAD9YYL7_9LECA</name>
<keyword evidence="4" id="KW-0274">FAD</keyword>
<evidence type="ECO:0000256" key="1">
    <source>
        <dbReference type="ARBA" id="ARBA00005466"/>
    </source>
</evidence>
<dbReference type="Gene3D" id="3.40.462.20">
    <property type="match status" value="1"/>
</dbReference>
<evidence type="ECO:0000256" key="6">
    <source>
        <dbReference type="SAM" id="SignalP"/>
    </source>
</evidence>
<dbReference type="Pfam" id="PF01565">
    <property type="entry name" value="FAD_binding_4"/>
    <property type="match status" value="1"/>
</dbReference>
<keyword evidence="5" id="KW-0560">Oxidoreductase</keyword>
<feature type="signal peptide" evidence="6">
    <location>
        <begin position="1"/>
        <end position="20"/>
    </location>
</feature>
<dbReference type="GO" id="GO:0016491">
    <property type="term" value="F:oxidoreductase activity"/>
    <property type="evidence" value="ECO:0007669"/>
    <property type="project" value="UniProtKB-KW"/>
</dbReference>
<evidence type="ECO:0000259" key="7">
    <source>
        <dbReference type="PROSITE" id="PS51387"/>
    </source>
</evidence>
<dbReference type="Gene3D" id="3.30.465.10">
    <property type="match status" value="1"/>
</dbReference>
<evidence type="ECO:0000313" key="9">
    <source>
        <dbReference type="Proteomes" id="UP001276659"/>
    </source>
</evidence>
<evidence type="ECO:0000256" key="5">
    <source>
        <dbReference type="ARBA" id="ARBA00023002"/>
    </source>
</evidence>
<dbReference type="PANTHER" id="PTHR42973:SF32">
    <property type="entry name" value="FAD-LINKED OXIDOREDUCTASE AFOF"/>
    <property type="match status" value="1"/>
</dbReference>
<accession>A0AAD9YYL7</accession>